<gene>
    <name evidence="1" type="ORF">S12H4_14084</name>
</gene>
<evidence type="ECO:0000313" key="1">
    <source>
        <dbReference type="EMBL" id="GAI79657.1"/>
    </source>
</evidence>
<reference evidence="1" key="1">
    <citation type="journal article" date="2014" name="Front. Microbiol.">
        <title>High frequency of phylogenetically diverse reductive dehalogenase-homologous genes in deep subseafloor sedimentary metagenomes.</title>
        <authorList>
            <person name="Kawai M."/>
            <person name="Futagami T."/>
            <person name="Toyoda A."/>
            <person name="Takaki Y."/>
            <person name="Nishi S."/>
            <person name="Hori S."/>
            <person name="Arai W."/>
            <person name="Tsubouchi T."/>
            <person name="Morono Y."/>
            <person name="Uchiyama I."/>
            <person name="Ito T."/>
            <person name="Fujiyama A."/>
            <person name="Inagaki F."/>
            <person name="Takami H."/>
        </authorList>
    </citation>
    <scope>NUCLEOTIDE SEQUENCE</scope>
    <source>
        <strain evidence="1">Expedition CK06-06</strain>
    </source>
</reference>
<accession>X1RG06</accession>
<proteinExistence type="predicted"/>
<dbReference type="AlphaFoldDB" id="X1RG06"/>
<protein>
    <submittedName>
        <fullName evidence="1">Uncharacterized protein</fullName>
    </submittedName>
</protein>
<dbReference type="EMBL" id="BARW01006707">
    <property type="protein sequence ID" value="GAI79657.1"/>
    <property type="molecule type" value="Genomic_DNA"/>
</dbReference>
<organism evidence="1">
    <name type="scientific">marine sediment metagenome</name>
    <dbReference type="NCBI Taxonomy" id="412755"/>
    <lineage>
        <taxon>unclassified sequences</taxon>
        <taxon>metagenomes</taxon>
        <taxon>ecological metagenomes</taxon>
    </lineage>
</organism>
<sequence>MTLPDNTPVPTAIGLRINGSQINNLNGENEGFWNSADTFSNGLGELSFDVSADWWDVECNITQVQINYTRTDLKAVSNFEISESGQDVTWNVTRNGGIDHFDTNFNNYTINFTIPITWSNVRVFNDSSDERTSSIPNPLVNNGYKEIKIPNAGNGTYWFLNATSSNLINSIDTYVGGLDIDYIANYTNVVRFNVTFSEMIMNGTLNLSIYSPTPNFLNHTKILNLYSSSKTEFNITDWDLSLNVTEYGVFDTRLAWNNGTAVILKISSE</sequence>
<comment type="caution">
    <text evidence="1">The sequence shown here is derived from an EMBL/GenBank/DDBJ whole genome shotgun (WGS) entry which is preliminary data.</text>
</comment>
<name>X1RG06_9ZZZZ</name>